<dbReference type="WBParaSite" id="Hba_07898">
    <property type="protein sequence ID" value="Hba_07898"/>
    <property type="gene ID" value="Hba_07898"/>
</dbReference>
<keyword evidence="2" id="KW-1185">Reference proteome</keyword>
<dbReference type="AlphaFoldDB" id="A0A1I7WRX6"/>
<accession>A0A1I7WRX6</accession>
<keyword evidence="1" id="KW-0472">Membrane</keyword>
<evidence type="ECO:0000313" key="3">
    <source>
        <dbReference type="WBParaSite" id="Hba_07898"/>
    </source>
</evidence>
<name>A0A1I7WRX6_HETBA</name>
<feature type="transmembrane region" description="Helical" evidence="1">
    <location>
        <begin position="37"/>
        <end position="57"/>
    </location>
</feature>
<keyword evidence="1" id="KW-1133">Transmembrane helix</keyword>
<sequence>MKSKYLLVNLPHMAAEGHFPRGNVAAIRRRRNTTIDLYIYIYIYIYIFFLHIQTGHYPSPPLALF</sequence>
<organism evidence="2 3">
    <name type="scientific">Heterorhabditis bacteriophora</name>
    <name type="common">Entomopathogenic nematode worm</name>
    <dbReference type="NCBI Taxonomy" id="37862"/>
    <lineage>
        <taxon>Eukaryota</taxon>
        <taxon>Metazoa</taxon>
        <taxon>Ecdysozoa</taxon>
        <taxon>Nematoda</taxon>
        <taxon>Chromadorea</taxon>
        <taxon>Rhabditida</taxon>
        <taxon>Rhabditina</taxon>
        <taxon>Rhabditomorpha</taxon>
        <taxon>Strongyloidea</taxon>
        <taxon>Heterorhabditidae</taxon>
        <taxon>Heterorhabditis</taxon>
    </lineage>
</organism>
<protein>
    <submittedName>
        <fullName evidence="3">Uncharacterized protein</fullName>
    </submittedName>
</protein>
<dbReference type="Proteomes" id="UP000095283">
    <property type="component" value="Unplaced"/>
</dbReference>
<reference evidence="3" key="1">
    <citation type="submission" date="2016-11" db="UniProtKB">
        <authorList>
            <consortium name="WormBaseParasite"/>
        </authorList>
    </citation>
    <scope>IDENTIFICATION</scope>
</reference>
<keyword evidence="1" id="KW-0812">Transmembrane</keyword>
<evidence type="ECO:0000313" key="2">
    <source>
        <dbReference type="Proteomes" id="UP000095283"/>
    </source>
</evidence>
<evidence type="ECO:0000256" key="1">
    <source>
        <dbReference type="SAM" id="Phobius"/>
    </source>
</evidence>
<proteinExistence type="predicted"/>